<dbReference type="EC" id="7.1.2.1" evidence="14"/>
<comment type="similarity">
    <text evidence="2 14">Belongs to the cation transport ATPase (P-type) (TC 3.A.3) family. Type IIIA subfamily.</text>
</comment>
<dbReference type="Pfam" id="PF00690">
    <property type="entry name" value="Cation_ATPase_N"/>
    <property type="match status" value="1"/>
</dbReference>
<feature type="transmembrane region" description="Helical" evidence="14">
    <location>
        <begin position="856"/>
        <end position="874"/>
    </location>
</feature>
<evidence type="ECO:0000256" key="1">
    <source>
        <dbReference type="ARBA" id="ARBA00004141"/>
    </source>
</evidence>
<dbReference type="SFLD" id="SFLDF00027">
    <property type="entry name" value="p-type_atpase"/>
    <property type="match status" value="1"/>
</dbReference>
<keyword evidence="6 14" id="KW-0547">Nucleotide-binding</keyword>
<feature type="transmembrane region" description="Helical" evidence="14">
    <location>
        <begin position="693"/>
        <end position="713"/>
    </location>
</feature>
<keyword evidence="12 14" id="KW-0472">Membrane</keyword>
<evidence type="ECO:0000256" key="7">
    <source>
        <dbReference type="ARBA" id="ARBA00022781"/>
    </source>
</evidence>
<reference evidence="16" key="1">
    <citation type="journal article" date="2020" name="bioRxiv">
        <title>Hybrid origin of Populus tomentosa Carr. identified through genome sequencing and phylogenomic analysis.</title>
        <authorList>
            <person name="An X."/>
            <person name="Gao K."/>
            <person name="Chen Z."/>
            <person name="Li J."/>
            <person name="Yang X."/>
            <person name="Yang X."/>
            <person name="Zhou J."/>
            <person name="Guo T."/>
            <person name="Zhao T."/>
            <person name="Huang S."/>
            <person name="Miao D."/>
            <person name="Khan W.U."/>
            <person name="Rao P."/>
            <person name="Ye M."/>
            <person name="Lei B."/>
            <person name="Liao W."/>
            <person name="Wang J."/>
            <person name="Ji L."/>
            <person name="Li Y."/>
            <person name="Guo B."/>
            <person name="Mustafa N.S."/>
            <person name="Li S."/>
            <person name="Yun Q."/>
            <person name="Keller S.R."/>
            <person name="Mao J."/>
            <person name="Zhang R."/>
            <person name="Strauss S.H."/>
        </authorList>
    </citation>
    <scope>NUCLEOTIDE SEQUENCE</scope>
    <source>
        <strain evidence="16">GM15</strain>
        <tissue evidence="16">Leaf</tissue>
    </source>
</reference>
<keyword evidence="11 14" id="KW-0406">Ion transport</keyword>
<evidence type="ECO:0000256" key="4">
    <source>
        <dbReference type="ARBA" id="ARBA00022692"/>
    </source>
</evidence>
<dbReference type="FunFam" id="3.40.1110.10:FF:000204">
    <property type="match status" value="1"/>
</dbReference>
<keyword evidence="9 14" id="KW-0460">Magnesium</keyword>
<evidence type="ECO:0000256" key="2">
    <source>
        <dbReference type="ARBA" id="ARBA00008804"/>
    </source>
</evidence>
<dbReference type="Pfam" id="PF00122">
    <property type="entry name" value="E1-E2_ATPase"/>
    <property type="match status" value="1"/>
</dbReference>
<dbReference type="EMBL" id="JAAWWB010000028">
    <property type="protein sequence ID" value="KAG6747846.1"/>
    <property type="molecule type" value="Genomic_DNA"/>
</dbReference>
<feature type="transmembrane region" description="Helical" evidence="14">
    <location>
        <begin position="100"/>
        <end position="116"/>
    </location>
</feature>
<dbReference type="FunFam" id="2.70.150.10:FF:000004">
    <property type="entry name" value="Plasma membrane ATPase"/>
    <property type="match status" value="1"/>
</dbReference>
<dbReference type="SFLD" id="SFLDS00003">
    <property type="entry name" value="Haloacid_Dehalogenase"/>
    <property type="match status" value="1"/>
</dbReference>
<dbReference type="InterPro" id="IPR059000">
    <property type="entry name" value="ATPase_P-type_domA"/>
</dbReference>
<keyword evidence="5" id="KW-0479">Metal-binding</keyword>
<gene>
    <name evidence="16" type="ORF">POTOM_047737</name>
</gene>
<dbReference type="GO" id="GO:0120029">
    <property type="term" value="P:proton export across plasma membrane"/>
    <property type="evidence" value="ECO:0007669"/>
    <property type="project" value="UniProtKB-UniRule"/>
</dbReference>
<feature type="transmembrane region" description="Helical" evidence="14">
    <location>
        <begin position="825"/>
        <end position="850"/>
    </location>
</feature>
<accession>A0A8X8C414</accession>
<name>A0A8X8C414_POPTO</name>
<keyword evidence="3" id="KW-0597">Phosphoprotein</keyword>
<evidence type="ECO:0000313" key="16">
    <source>
        <dbReference type="EMBL" id="KAG6747846.1"/>
    </source>
</evidence>
<dbReference type="GO" id="GO:0008553">
    <property type="term" value="F:P-type proton-exporting transporter activity"/>
    <property type="evidence" value="ECO:0007669"/>
    <property type="project" value="UniProtKB-UniRule"/>
</dbReference>
<dbReference type="FunFam" id="3.40.50.1000:FF:000211">
    <property type="entry name" value="Plasma membrane ATPase"/>
    <property type="match status" value="1"/>
</dbReference>
<dbReference type="GO" id="GO:0005886">
    <property type="term" value="C:plasma membrane"/>
    <property type="evidence" value="ECO:0007669"/>
    <property type="project" value="UniProtKB-SubCell"/>
</dbReference>
<feature type="transmembrane region" description="Helical" evidence="14">
    <location>
        <begin position="281"/>
        <end position="303"/>
    </location>
</feature>
<comment type="subcellular location">
    <subcellularLocation>
        <location evidence="14">Cell membrane</location>
        <topology evidence="14">Multi-pass membrane protein</topology>
    </subcellularLocation>
    <subcellularLocation>
        <location evidence="1">Membrane</location>
        <topology evidence="1">Multi-pass membrane protein</topology>
    </subcellularLocation>
</comment>
<evidence type="ECO:0000259" key="15">
    <source>
        <dbReference type="SMART" id="SM00831"/>
    </source>
</evidence>
<dbReference type="InterPro" id="IPR001757">
    <property type="entry name" value="P_typ_ATPase"/>
</dbReference>
<keyword evidence="14" id="KW-1278">Translocase</keyword>
<feature type="domain" description="Cation-transporting P-type ATPase N-terminal" evidence="15">
    <location>
        <begin position="17"/>
        <end position="89"/>
    </location>
</feature>
<evidence type="ECO:0000256" key="9">
    <source>
        <dbReference type="ARBA" id="ARBA00022842"/>
    </source>
</evidence>
<dbReference type="NCBIfam" id="TIGR01494">
    <property type="entry name" value="ATPase_P-type"/>
    <property type="match status" value="2"/>
</dbReference>
<feature type="transmembrane region" description="Helical" evidence="14">
    <location>
        <begin position="65"/>
        <end position="88"/>
    </location>
</feature>
<evidence type="ECO:0000256" key="12">
    <source>
        <dbReference type="ARBA" id="ARBA00023136"/>
    </source>
</evidence>
<dbReference type="AlphaFoldDB" id="A0A8X8C414"/>
<dbReference type="GO" id="GO:0016887">
    <property type="term" value="F:ATP hydrolysis activity"/>
    <property type="evidence" value="ECO:0007669"/>
    <property type="project" value="InterPro"/>
</dbReference>
<proteinExistence type="inferred from homology"/>
<dbReference type="PANTHER" id="PTHR42861">
    <property type="entry name" value="CALCIUM-TRANSPORTING ATPASE"/>
    <property type="match status" value="1"/>
</dbReference>
<evidence type="ECO:0000256" key="13">
    <source>
        <dbReference type="ARBA" id="ARBA00048122"/>
    </source>
</evidence>
<dbReference type="SMART" id="SM00831">
    <property type="entry name" value="Cation_ATPase_N"/>
    <property type="match status" value="1"/>
</dbReference>
<dbReference type="Proteomes" id="UP000886885">
    <property type="component" value="Chromosome 14D"/>
</dbReference>
<evidence type="ECO:0000313" key="17">
    <source>
        <dbReference type="Proteomes" id="UP000886885"/>
    </source>
</evidence>
<dbReference type="InterPro" id="IPR006534">
    <property type="entry name" value="P-type_ATPase_IIIA"/>
</dbReference>
<dbReference type="InterPro" id="IPR018303">
    <property type="entry name" value="ATPase_P-typ_P_site"/>
</dbReference>
<dbReference type="GO" id="GO:0005524">
    <property type="term" value="F:ATP binding"/>
    <property type="evidence" value="ECO:0007669"/>
    <property type="project" value="UniProtKB-UniRule"/>
</dbReference>
<keyword evidence="7 14" id="KW-0375">Hydrogen ion transport</keyword>
<evidence type="ECO:0000256" key="10">
    <source>
        <dbReference type="ARBA" id="ARBA00022989"/>
    </source>
</evidence>
<dbReference type="OrthoDB" id="116380at2759"/>
<feature type="transmembrane region" description="Helical" evidence="14">
    <location>
        <begin position="628"/>
        <end position="650"/>
    </location>
</feature>
<evidence type="ECO:0000256" key="3">
    <source>
        <dbReference type="ARBA" id="ARBA00022553"/>
    </source>
</evidence>
<dbReference type="Pfam" id="PF00702">
    <property type="entry name" value="Hydrolase"/>
    <property type="match status" value="1"/>
</dbReference>
<sequence>MAENSIAHDAINKEAVDLENIPLEEVFDNLKCTREGLTANEVRERLDLFGYNKLEEKKESKILKFLGFMWNPLSWVMEAAAIMAIGLAHGGNKSADYHDFVGIITLLIINSTISFIEENNAGNAAAALMARLAPKAKVLRDGRWSEEEASVLVPGDIVSIRLGDIIPADARLLEGDPLKIDQSALTGESLPVTKGPGDGVYSGSTCKQGEIEAVVIATGVHTFFGKAAHLVENTTHVGHFQKVLTAIGNFCICSIAAGMVIEIIVIYGIQERGYRVGIDNLLVLLIGGIPIAMPTVLSVTMAIGSHRLSQQGAITKRMTAIEEMAGMDVLCSDKTGTLTLNKLTVDKNMIEVFAKGVDKDMVVLMAARASRLENQDAIDCAIVSMLADPKEARAGIQEVHFLPFNPTDKRTALTYIDAAGKMQRVSKGAPEQILHLAHNKTEIEGRGVPAGTKDSPGGPWEFVGLLPLFDPPRHDSAETIRRALDLGVSVKMITGDQLAIAKETGRRLGMGTNMYPSSSLLGEGKDDAVGGLPIDELIEKADGFAGVFPEHKYEIVRRLQARKHICGMTGDGVNDAPALKKADIGIAVADSTDAARGASDIVLTEPGLSVIISAVLTSRAIFQRMKNYTIYAVSITIRIVLGFMLLTVFWKFDFPPFMVLVIAILNDGTIMTISKDRVKPSPLPDSWKLSEIFATGVVLGSYLALMSVVFFWLAYETNFFPVIPLFRQLAFISFTVEFCWSLKFSSQYKEHIHAILRLRKDCNYFEHFNVRDFNQHHFNMTDEKIANPLKEQLASAVYLQVSTISQALIFVTRSRSWSFLERPGLLLVSAFIIAQLVATVISATATWKFAGIRSIGWGWTAVIWVYNILTYFLLDPIKFAVRYALSGRAWNNIIDQRTAFTNKKDFGKEARSAAWAAEQRTLHGLQSAETRMFSERNTFRDINLMAEEAKRRAEIARMRELHTLKGKVESFAKLRGLDIDSMNHHYTV</sequence>
<dbReference type="CDD" id="cd02076">
    <property type="entry name" value="P-type_ATPase_H"/>
    <property type="match status" value="1"/>
</dbReference>
<evidence type="ECO:0000256" key="11">
    <source>
        <dbReference type="ARBA" id="ARBA00023065"/>
    </source>
</evidence>
<dbReference type="SFLD" id="SFLDG00002">
    <property type="entry name" value="C1.7:_P-type_atpase_like"/>
    <property type="match status" value="1"/>
</dbReference>
<comment type="catalytic activity">
    <reaction evidence="13 14">
        <text>ATP + H2O + H(+)(in) = ADP + phosphate + 2 H(+)(out)</text>
        <dbReference type="Rhea" id="RHEA:20852"/>
        <dbReference type="ChEBI" id="CHEBI:15377"/>
        <dbReference type="ChEBI" id="CHEBI:15378"/>
        <dbReference type="ChEBI" id="CHEBI:30616"/>
        <dbReference type="ChEBI" id="CHEBI:43474"/>
        <dbReference type="ChEBI" id="CHEBI:456216"/>
        <dbReference type="EC" id="7.1.2.1"/>
    </reaction>
</comment>
<keyword evidence="17" id="KW-1185">Reference proteome</keyword>
<protein>
    <recommendedName>
        <fullName evidence="14">Plasma membrane ATPase</fullName>
        <ecNumber evidence="14">7.1.2.1</ecNumber>
    </recommendedName>
</protein>
<dbReference type="GO" id="GO:0046872">
    <property type="term" value="F:metal ion binding"/>
    <property type="evidence" value="ECO:0007669"/>
    <property type="project" value="UniProtKB-KW"/>
</dbReference>
<keyword evidence="8 14" id="KW-0067">ATP-binding</keyword>
<comment type="caution">
    <text evidence="16">The sequence shown here is derived from an EMBL/GenBank/DDBJ whole genome shotgun (WGS) entry which is preliminary data.</text>
</comment>
<dbReference type="NCBIfam" id="TIGR01647">
    <property type="entry name" value="ATPase-IIIA_H"/>
    <property type="match status" value="1"/>
</dbReference>
<keyword evidence="4 14" id="KW-0812">Transmembrane</keyword>
<evidence type="ECO:0000256" key="8">
    <source>
        <dbReference type="ARBA" id="ARBA00022840"/>
    </source>
</evidence>
<evidence type="ECO:0000256" key="6">
    <source>
        <dbReference type="ARBA" id="ARBA00022741"/>
    </source>
</evidence>
<feature type="transmembrane region" description="Helical" evidence="14">
    <location>
        <begin position="246"/>
        <end position="269"/>
    </location>
</feature>
<dbReference type="PROSITE" id="PS00154">
    <property type="entry name" value="ATPASE_E1_E2"/>
    <property type="match status" value="1"/>
</dbReference>
<dbReference type="InterPro" id="IPR004014">
    <property type="entry name" value="ATPase_P-typ_cation-transptr_N"/>
</dbReference>
<organism evidence="16 17">
    <name type="scientific">Populus tomentosa</name>
    <name type="common">Chinese white poplar</name>
    <dbReference type="NCBI Taxonomy" id="118781"/>
    <lineage>
        <taxon>Eukaryota</taxon>
        <taxon>Viridiplantae</taxon>
        <taxon>Streptophyta</taxon>
        <taxon>Embryophyta</taxon>
        <taxon>Tracheophyta</taxon>
        <taxon>Spermatophyta</taxon>
        <taxon>Magnoliopsida</taxon>
        <taxon>eudicotyledons</taxon>
        <taxon>Gunneridae</taxon>
        <taxon>Pentapetalae</taxon>
        <taxon>rosids</taxon>
        <taxon>fabids</taxon>
        <taxon>Malpighiales</taxon>
        <taxon>Salicaceae</taxon>
        <taxon>Saliceae</taxon>
        <taxon>Populus</taxon>
    </lineage>
</organism>
<evidence type="ECO:0000256" key="5">
    <source>
        <dbReference type="ARBA" id="ARBA00022723"/>
    </source>
</evidence>
<keyword evidence="14" id="KW-0813">Transport</keyword>
<evidence type="ECO:0000256" key="14">
    <source>
        <dbReference type="RuleBase" id="RU362083"/>
    </source>
</evidence>
<keyword evidence="10 14" id="KW-1133">Transmembrane helix</keyword>
<dbReference type="InterPro" id="IPR044492">
    <property type="entry name" value="P_typ_ATPase_HD_dom"/>
</dbReference>